<dbReference type="GO" id="GO:0044547">
    <property type="term" value="F:DNA topoisomerase binding"/>
    <property type="evidence" value="ECO:0007669"/>
    <property type="project" value="TreeGrafter"/>
</dbReference>
<dbReference type="GO" id="GO:0000793">
    <property type="term" value="C:condensed chromosome"/>
    <property type="evidence" value="ECO:0007669"/>
    <property type="project" value="TreeGrafter"/>
</dbReference>
<dbReference type="GO" id="GO:0042800">
    <property type="term" value="F:histone H3K4 methyltransferase activity"/>
    <property type="evidence" value="ECO:0007669"/>
    <property type="project" value="TreeGrafter"/>
</dbReference>
<dbReference type="InterPro" id="IPR052709">
    <property type="entry name" value="Transposase-MT_Hybrid"/>
</dbReference>
<proteinExistence type="predicted"/>
<accession>A0A564Z9D1</accession>
<dbReference type="GO" id="GO:0003690">
    <property type="term" value="F:double-stranded DNA binding"/>
    <property type="evidence" value="ECO:0007669"/>
    <property type="project" value="TreeGrafter"/>
</dbReference>
<dbReference type="GO" id="GO:0006303">
    <property type="term" value="P:double-strand break repair via nonhomologous end joining"/>
    <property type="evidence" value="ECO:0007669"/>
    <property type="project" value="TreeGrafter"/>
</dbReference>
<dbReference type="GO" id="GO:0005634">
    <property type="term" value="C:nucleus"/>
    <property type="evidence" value="ECO:0007669"/>
    <property type="project" value="TreeGrafter"/>
</dbReference>
<dbReference type="PANTHER" id="PTHR46060:SF2">
    <property type="entry name" value="HISTONE-LYSINE N-METHYLTRANSFERASE SETMAR"/>
    <property type="match status" value="1"/>
</dbReference>
<dbReference type="GO" id="GO:0000014">
    <property type="term" value="F:single-stranded DNA endodeoxyribonuclease activity"/>
    <property type="evidence" value="ECO:0007669"/>
    <property type="project" value="TreeGrafter"/>
</dbReference>
<feature type="non-terminal residue" evidence="2">
    <location>
        <position position="1"/>
    </location>
</feature>
<dbReference type="GO" id="GO:0035861">
    <property type="term" value="C:site of double-strand break"/>
    <property type="evidence" value="ECO:0007669"/>
    <property type="project" value="TreeGrafter"/>
</dbReference>
<dbReference type="InterPro" id="IPR036397">
    <property type="entry name" value="RNaseH_sf"/>
</dbReference>
<dbReference type="Proteomes" id="UP000321570">
    <property type="component" value="Unassembled WGS sequence"/>
</dbReference>
<dbReference type="GO" id="GO:0003697">
    <property type="term" value="F:single-stranded DNA binding"/>
    <property type="evidence" value="ECO:0007669"/>
    <property type="project" value="TreeGrafter"/>
</dbReference>
<evidence type="ECO:0000256" key="1">
    <source>
        <dbReference type="SAM" id="MobiDB-lite"/>
    </source>
</evidence>
<dbReference type="GO" id="GO:0044774">
    <property type="term" value="P:mitotic DNA integrity checkpoint signaling"/>
    <property type="evidence" value="ECO:0007669"/>
    <property type="project" value="TreeGrafter"/>
</dbReference>
<dbReference type="GO" id="GO:0015074">
    <property type="term" value="P:DNA integration"/>
    <property type="evidence" value="ECO:0007669"/>
    <property type="project" value="TreeGrafter"/>
</dbReference>
<feature type="region of interest" description="Disordered" evidence="1">
    <location>
        <begin position="1"/>
        <end position="25"/>
    </location>
</feature>
<keyword evidence="3" id="KW-1185">Reference proteome</keyword>
<organism evidence="2 3">
    <name type="scientific">Hymenolepis diminuta</name>
    <name type="common">Rat tapeworm</name>
    <dbReference type="NCBI Taxonomy" id="6216"/>
    <lineage>
        <taxon>Eukaryota</taxon>
        <taxon>Metazoa</taxon>
        <taxon>Spiralia</taxon>
        <taxon>Lophotrochozoa</taxon>
        <taxon>Platyhelminthes</taxon>
        <taxon>Cestoda</taxon>
        <taxon>Eucestoda</taxon>
        <taxon>Cyclophyllidea</taxon>
        <taxon>Hymenolepididae</taxon>
        <taxon>Hymenolepis</taxon>
    </lineage>
</organism>
<dbReference type="AlphaFoldDB" id="A0A564Z9D1"/>
<evidence type="ECO:0000313" key="2">
    <source>
        <dbReference type="EMBL" id="VUZ55394.1"/>
    </source>
</evidence>
<dbReference type="EMBL" id="CABIJS010000692">
    <property type="protein sequence ID" value="VUZ55394.1"/>
    <property type="molecule type" value="Genomic_DNA"/>
</dbReference>
<feature type="compositionally biased region" description="Polar residues" evidence="1">
    <location>
        <begin position="11"/>
        <end position="24"/>
    </location>
</feature>
<name>A0A564Z9D1_HYMDI</name>
<evidence type="ECO:0000313" key="3">
    <source>
        <dbReference type="Proteomes" id="UP000321570"/>
    </source>
</evidence>
<sequence length="155" mass="17901">TDSRRLKKPNSEQSQVDINENPTDTTRKLSKTFHASRHMSIYGELKKPGKVSKVGKRVSHDLSQINKQQCAICCISLCPREHQSPFLDRIITDSDEKWWILHNNVKRKSQWISQDSGSKPISQPRSDLHTKISFVFMVGFDGGWEVFIMTIIQYI</sequence>
<dbReference type="PANTHER" id="PTHR46060">
    <property type="entry name" value="MARINER MOS1 TRANSPOSASE-LIKE PROTEIN"/>
    <property type="match status" value="1"/>
</dbReference>
<dbReference type="GO" id="GO:0046975">
    <property type="term" value="F:histone H3K36 methyltransferase activity"/>
    <property type="evidence" value="ECO:0007669"/>
    <property type="project" value="TreeGrafter"/>
</dbReference>
<gene>
    <name evidence="2" type="ORF">WMSIL1_LOCUS13228</name>
</gene>
<dbReference type="GO" id="GO:0031297">
    <property type="term" value="P:replication fork processing"/>
    <property type="evidence" value="ECO:0007669"/>
    <property type="project" value="TreeGrafter"/>
</dbReference>
<dbReference type="Gene3D" id="3.30.420.10">
    <property type="entry name" value="Ribonuclease H-like superfamily/Ribonuclease H"/>
    <property type="match status" value="1"/>
</dbReference>
<reference evidence="2 3" key="1">
    <citation type="submission" date="2019-07" db="EMBL/GenBank/DDBJ databases">
        <authorList>
            <person name="Jastrzebski P J."/>
            <person name="Paukszto L."/>
            <person name="Jastrzebski P J."/>
        </authorList>
    </citation>
    <scope>NUCLEOTIDE SEQUENCE [LARGE SCALE GENOMIC DNA]</scope>
    <source>
        <strain evidence="2 3">WMS-il1</strain>
    </source>
</reference>
<protein>
    <submittedName>
        <fullName evidence="2">Uncharacterized protein</fullName>
    </submittedName>
</protein>
<dbReference type="GO" id="GO:0000729">
    <property type="term" value="P:DNA double-strand break processing"/>
    <property type="evidence" value="ECO:0007669"/>
    <property type="project" value="TreeGrafter"/>
</dbReference>